<dbReference type="RefSeq" id="WP_074929987.1">
    <property type="nucleotide sequence ID" value="NZ_FORI01000001.1"/>
</dbReference>
<sequence>MNTKLFTKSAFKTAMHCPMQAYYMRNNEYENQSADDDFLKSLAEGGFQVGAIAKIYSGVPEENDLKDLSGYDEPLERTKELFKQEKVNIAEAAFKYKNCFVRADIVQKNGNKITLIEVKAKSWAEGKSFSKKNRDGLITIESSIRDYVYDVAFQKWVITNALKELYPNQDYTVHAALMLADKTKVNDIPRLNSLFRIKSDKNGRSYAEIIPDAYDVLESNHTHVIHQFDVDEECDLIIAGRTCEQMDFLGKPFVDFIEEQAERYVNNEKVYCALSSKCFKCPFTLSDEGRASGKKSGYEECWRKMANFTDADFEKPSIKELNGTGLSGNNTKNKWIEKGLYFISDITEKIYPREESDGNALSNKERKWLQIDSVNQNRTEPYILKDALREEMQSWVYPLHMIDFETTSSALPYHAKMRPFENVAFQFSHHVIYEDGRIEHAGQFLNIEPGEFPNFAFVRELKRQLEKDNGSVFRYAQHENTILNGIHDQLEYSREADKEELMAFIETITNYGERKGERDMIDLCAVVKKYYWHPSMKGSNSIKQVLPAVLKSSSYLQQKYGNPIYGSEIKSLNYTSENAIALLVKDENGDVKNPYKVLPHLKELEEPIIREIAKEGNLTEAQLRKQLSEEEDEDAGFNANTQINNGGLPLVIYRYLQTFGESTLSSDVHKKTIEQALLRYCELDTMAMVLVWEYFAQVCGL</sequence>
<feature type="domain" description="DUF2779" evidence="1">
    <location>
        <begin position="400"/>
        <end position="541"/>
    </location>
</feature>
<organism evidence="2 3">
    <name type="scientific">Treponema bryantii</name>
    <dbReference type="NCBI Taxonomy" id="163"/>
    <lineage>
        <taxon>Bacteria</taxon>
        <taxon>Pseudomonadati</taxon>
        <taxon>Spirochaetota</taxon>
        <taxon>Spirochaetia</taxon>
        <taxon>Spirochaetales</taxon>
        <taxon>Treponemataceae</taxon>
        <taxon>Treponema</taxon>
    </lineage>
</organism>
<evidence type="ECO:0000313" key="2">
    <source>
        <dbReference type="EMBL" id="SFI44347.1"/>
    </source>
</evidence>
<gene>
    <name evidence="2" type="ORF">SAMN04487775_101409</name>
</gene>
<dbReference type="OrthoDB" id="9783873at2"/>
<keyword evidence="3" id="KW-1185">Reference proteome</keyword>
<proteinExistence type="predicted"/>
<dbReference type="AlphaFoldDB" id="A0A1I3I945"/>
<name>A0A1I3I945_9SPIR</name>
<dbReference type="InterPro" id="IPR021301">
    <property type="entry name" value="DUF2779"/>
</dbReference>
<evidence type="ECO:0000313" key="3">
    <source>
        <dbReference type="Proteomes" id="UP000182737"/>
    </source>
</evidence>
<dbReference type="EMBL" id="FORI01000001">
    <property type="protein sequence ID" value="SFI44347.1"/>
    <property type="molecule type" value="Genomic_DNA"/>
</dbReference>
<protein>
    <recommendedName>
        <fullName evidence="1">DUF2779 domain-containing protein</fullName>
    </recommendedName>
</protein>
<dbReference type="Pfam" id="PF11074">
    <property type="entry name" value="DUF2779"/>
    <property type="match status" value="1"/>
</dbReference>
<accession>A0A1I3I945</accession>
<dbReference type="Proteomes" id="UP000182737">
    <property type="component" value="Unassembled WGS sequence"/>
</dbReference>
<reference evidence="3" key="1">
    <citation type="submission" date="2016-10" db="EMBL/GenBank/DDBJ databases">
        <authorList>
            <person name="Varghese N."/>
            <person name="Submissions S."/>
        </authorList>
    </citation>
    <scope>NUCLEOTIDE SEQUENCE [LARGE SCALE GENOMIC DNA]</scope>
    <source>
        <strain evidence="3">XBD1002</strain>
    </source>
</reference>
<evidence type="ECO:0000259" key="1">
    <source>
        <dbReference type="Pfam" id="PF11074"/>
    </source>
</evidence>